<name>A0A194XKH3_MOLSC</name>
<dbReference type="GeneID" id="28827966"/>
<sequence>MAPLARSGSESDEYIHIQKNRTLPAGSAFARDSGALPSSTRATNSQASQQTTLPTATPSASYRPTPIAPPSLIPQKVSQYPLRPQEGDATPTLHKQSESKYTVGKPGSIFSIGTKEPYDKENMWKYDDLRNAGGSTRKEYRPGYFSASEERLPSHQDKSFSSSARKEYSSRQREGDTEVHAKQRYLGDSFLSVATQPPRQSSVVPKHIQVIEKVSRFFPQQSSNDESSRSFDVQRSQQPDTVVDGPIQSIPTSVLSAQSSYGRTTSSFVGQPPQQFPPMCAEHSRGFLTTAHPEYNGNNTSMHANSHIHTHGASSQTAERPIFYKPIIPADQQKYYEALDPNKPNRVVKKLSGPTGSQPNPRHPRLQYQAYQQPNSFAGFPSYPQSVGQALPTDRETQWEEWDPPSRPLSAAAQTFIPTPKNTQARGQGVEGAPKGSRAMIAPEPAYKSCANGSSTSEPETILARVNLGAAREIKNATNGTNEAQEK</sequence>
<feature type="region of interest" description="Disordered" evidence="1">
    <location>
        <begin position="1"/>
        <end position="114"/>
    </location>
</feature>
<feature type="region of interest" description="Disordered" evidence="1">
    <location>
        <begin position="217"/>
        <end position="247"/>
    </location>
</feature>
<accession>A0A194XKH3</accession>
<evidence type="ECO:0000256" key="1">
    <source>
        <dbReference type="SAM" id="MobiDB-lite"/>
    </source>
</evidence>
<feature type="compositionally biased region" description="Basic and acidic residues" evidence="1">
    <location>
        <begin position="148"/>
        <end position="181"/>
    </location>
</feature>
<keyword evidence="3" id="KW-1185">Reference proteome</keyword>
<proteinExistence type="predicted"/>
<evidence type="ECO:0000313" key="3">
    <source>
        <dbReference type="Proteomes" id="UP000070700"/>
    </source>
</evidence>
<gene>
    <name evidence="2" type="ORF">LY89DRAFT_716001</name>
</gene>
<feature type="region of interest" description="Disordered" evidence="1">
    <location>
        <begin position="128"/>
        <end position="183"/>
    </location>
</feature>
<reference evidence="2 3" key="1">
    <citation type="submission" date="2015-10" db="EMBL/GenBank/DDBJ databases">
        <title>Full genome of DAOMC 229536 Phialocephala scopiformis, a fungal endophyte of spruce producing the potent anti-insectan compound rugulosin.</title>
        <authorList>
            <consortium name="DOE Joint Genome Institute"/>
            <person name="Walker A.K."/>
            <person name="Frasz S.L."/>
            <person name="Seifert K.A."/>
            <person name="Miller J.D."/>
            <person name="Mondo S.J."/>
            <person name="Labutti K."/>
            <person name="Lipzen A."/>
            <person name="Dockter R."/>
            <person name="Kennedy M."/>
            <person name="Grigoriev I.V."/>
            <person name="Spatafora J.W."/>
        </authorList>
    </citation>
    <scope>NUCLEOTIDE SEQUENCE [LARGE SCALE GENOMIC DNA]</scope>
    <source>
        <strain evidence="2 3">CBS 120377</strain>
    </source>
</reference>
<dbReference type="InParanoid" id="A0A194XKH3"/>
<dbReference type="AlphaFoldDB" id="A0A194XKH3"/>
<dbReference type="RefSeq" id="XP_018074996.1">
    <property type="nucleotide sequence ID" value="XM_018218240.1"/>
</dbReference>
<dbReference type="KEGG" id="psco:LY89DRAFT_716001"/>
<feature type="compositionally biased region" description="Basic and acidic residues" evidence="1">
    <location>
        <begin position="128"/>
        <end position="141"/>
    </location>
</feature>
<evidence type="ECO:0000313" key="2">
    <source>
        <dbReference type="EMBL" id="KUJ20641.1"/>
    </source>
</evidence>
<feature type="compositionally biased region" description="Polar residues" evidence="1">
    <location>
        <begin position="218"/>
        <end position="240"/>
    </location>
</feature>
<organism evidence="2 3">
    <name type="scientific">Mollisia scopiformis</name>
    <name type="common">Conifer needle endophyte fungus</name>
    <name type="synonym">Phialocephala scopiformis</name>
    <dbReference type="NCBI Taxonomy" id="149040"/>
    <lineage>
        <taxon>Eukaryota</taxon>
        <taxon>Fungi</taxon>
        <taxon>Dikarya</taxon>
        <taxon>Ascomycota</taxon>
        <taxon>Pezizomycotina</taxon>
        <taxon>Leotiomycetes</taxon>
        <taxon>Helotiales</taxon>
        <taxon>Mollisiaceae</taxon>
        <taxon>Mollisia</taxon>
    </lineage>
</organism>
<dbReference type="EMBL" id="KQ947409">
    <property type="protein sequence ID" value="KUJ20641.1"/>
    <property type="molecule type" value="Genomic_DNA"/>
</dbReference>
<dbReference type="Proteomes" id="UP000070700">
    <property type="component" value="Unassembled WGS sequence"/>
</dbReference>
<protein>
    <submittedName>
        <fullName evidence="2">Uncharacterized protein</fullName>
    </submittedName>
</protein>
<feature type="compositionally biased region" description="Polar residues" evidence="1">
    <location>
        <begin position="36"/>
        <end position="62"/>
    </location>
</feature>